<name>A0ABU7L385_9NOCA</name>
<evidence type="ECO:0000313" key="8">
    <source>
        <dbReference type="Proteomes" id="UP001336020"/>
    </source>
</evidence>
<dbReference type="InterPro" id="IPR027705">
    <property type="entry name" value="Flotillin_fam"/>
</dbReference>
<evidence type="ECO:0000256" key="3">
    <source>
        <dbReference type="ARBA" id="ARBA00023136"/>
    </source>
</evidence>
<sequence>MFGYRVPAPNEALLISGGSRGGDGAPFRVVTGQGAFVIPVLRKADILSLDLHEALIKETCVTTQGVELSVSAVVAFKVGNDNESIVNAAQRFLSSQTGAMAGTVGEIFAGHLRSIIGSMTVEQIIRQREVLASQVLDSSNVEMGRMGLIVDSMQIRSIDDCGSGYIDSLRAPHLAQVEREAKIAQAEADRASAEAQQESRRRQAEYTRETAIKESEIQAETDRAKAESAQAGPLAQATAQREVLEAQSELAVKQAELREKQLQSEVIKPAEAKARETEILAKAKAEEIRILAEAAASNGRVALDQTLIEQLPLIVEAAAKGLANSNLTILNGQEGVNDTISGMVGQGLAVFGALQKGILSGDNDDEQSGLHEIAG</sequence>
<evidence type="ECO:0000256" key="1">
    <source>
        <dbReference type="ARBA" id="ARBA00004370"/>
    </source>
</evidence>
<evidence type="ECO:0000256" key="5">
    <source>
        <dbReference type="SAM" id="MobiDB-lite"/>
    </source>
</evidence>
<proteinExistence type="inferred from homology"/>
<keyword evidence="4" id="KW-0175">Coiled coil</keyword>
<dbReference type="Proteomes" id="UP001336020">
    <property type="component" value="Unassembled WGS sequence"/>
</dbReference>
<evidence type="ECO:0000256" key="4">
    <source>
        <dbReference type="SAM" id="Coils"/>
    </source>
</evidence>
<organism evidence="7 8">
    <name type="scientific">Rhodococcus artemisiae</name>
    <dbReference type="NCBI Taxonomy" id="714159"/>
    <lineage>
        <taxon>Bacteria</taxon>
        <taxon>Bacillati</taxon>
        <taxon>Actinomycetota</taxon>
        <taxon>Actinomycetes</taxon>
        <taxon>Mycobacteriales</taxon>
        <taxon>Nocardiaceae</taxon>
        <taxon>Rhodococcus</taxon>
    </lineage>
</organism>
<dbReference type="Pfam" id="PF01145">
    <property type="entry name" value="Band_7"/>
    <property type="match status" value="1"/>
</dbReference>
<evidence type="ECO:0000313" key="7">
    <source>
        <dbReference type="EMBL" id="MEE2055953.1"/>
    </source>
</evidence>
<keyword evidence="8" id="KW-1185">Reference proteome</keyword>
<dbReference type="InterPro" id="IPR001107">
    <property type="entry name" value="Band_7"/>
</dbReference>
<feature type="coiled-coil region" evidence="4">
    <location>
        <begin position="234"/>
        <end position="265"/>
    </location>
</feature>
<protein>
    <submittedName>
        <fullName evidence="7">SPFH domain-containing protein</fullName>
    </submittedName>
</protein>
<reference evidence="7 8" key="1">
    <citation type="submission" date="2023-07" db="EMBL/GenBank/DDBJ databases">
        <authorList>
            <person name="Girao M."/>
            <person name="Carvalho M.F."/>
        </authorList>
    </citation>
    <scope>NUCLEOTIDE SEQUENCE [LARGE SCALE GENOMIC DNA]</scope>
    <source>
        <strain evidence="7 8">YIM65754</strain>
    </source>
</reference>
<dbReference type="SUPFAM" id="SSF117892">
    <property type="entry name" value="Band 7/SPFH domain"/>
    <property type="match status" value="1"/>
</dbReference>
<dbReference type="PANTHER" id="PTHR13806">
    <property type="entry name" value="FLOTILLIN-RELATED"/>
    <property type="match status" value="1"/>
</dbReference>
<evidence type="ECO:0000256" key="2">
    <source>
        <dbReference type="ARBA" id="ARBA00007161"/>
    </source>
</evidence>
<evidence type="ECO:0000259" key="6">
    <source>
        <dbReference type="SMART" id="SM00244"/>
    </source>
</evidence>
<feature type="region of interest" description="Disordered" evidence="5">
    <location>
        <begin position="187"/>
        <end position="234"/>
    </location>
</feature>
<gene>
    <name evidence="7" type="ORF">Q7514_00220</name>
</gene>
<feature type="domain" description="Band 7" evidence="6">
    <location>
        <begin position="2"/>
        <end position="173"/>
    </location>
</feature>
<dbReference type="InterPro" id="IPR036013">
    <property type="entry name" value="Band_7/SPFH_dom_sf"/>
</dbReference>
<dbReference type="PANTHER" id="PTHR13806:SF46">
    <property type="entry name" value="FLOTILLIN-1-RELATED"/>
    <property type="match status" value="1"/>
</dbReference>
<feature type="compositionally biased region" description="Basic and acidic residues" evidence="5">
    <location>
        <begin position="187"/>
        <end position="226"/>
    </location>
</feature>
<comment type="similarity">
    <text evidence="2">Belongs to the band 7/mec-2 family. Flotillin subfamily.</text>
</comment>
<keyword evidence="3" id="KW-0472">Membrane</keyword>
<accession>A0ABU7L385</accession>
<dbReference type="Gene3D" id="3.30.479.30">
    <property type="entry name" value="Band 7 domain"/>
    <property type="match status" value="1"/>
</dbReference>
<comment type="caution">
    <text evidence="7">The sequence shown here is derived from an EMBL/GenBank/DDBJ whole genome shotgun (WGS) entry which is preliminary data.</text>
</comment>
<dbReference type="CDD" id="cd03399">
    <property type="entry name" value="SPFH_flotillin"/>
    <property type="match status" value="1"/>
</dbReference>
<dbReference type="EMBL" id="JAUTXY010000001">
    <property type="protein sequence ID" value="MEE2055953.1"/>
    <property type="molecule type" value="Genomic_DNA"/>
</dbReference>
<dbReference type="SMART" id="SM00244">
    <property type="entry name" value="PHB"/>
    <property type="match status" value="1"/>
</dbReference>
<dbReference type="RefSeq" id="WP_330131277.1">
    <property type="nucleotide sequence ID" value="NZ_JAUTXY010000001.1"/>
</dbReference>
<comment type="subcellular location">
    <subcellularLocation>
        <location evidence="1">Membrane</location>
    </subcellularLocation>
</comment>